<feature type="transmembrane region" description="Helical" evidence="1">
    <location>
        <begin position="27"/>
        <end position="49"/>
    </location>
</feature>
<evidence type="ECO:0000313" key="2">
    <source>
        <dbReference type="EMBL" id="MXU93345.1"/>
    </source>
</evidence>
<organism evidence="2">
    <name type="scientific">Ixodes ricinus</name>
    <name type="common">Common tick</name>
    <name type="synonym">Acarus ricinus</name>
    <dbReference type="NCBI Taxonomy" id="34613"/>
    <lineage>
        <taxon>Eukaryota</taxon>
        <taxon>Metazoa</taxon>
        <taxon>Ecdysozoa</taxon>
        <taxon>Arthropoda</taxon>
        <taxon>Chelicerata</taxon>
        <taxon>Arachnida</taxon>
        <taxon>Acari</taxon>
        <taxon>Parasitiformes</taxon>
        <taxon>Ixodida</taxon>
        <taxon>Ixodoidea</taxon>
        <taxon>Ixodidae</taxon>
        <taxon>Ixodinae</taxon>
        <taxon>Ixodes</taxon>
    </lineage>
</organism>
<keyword evidence="1" id="KW-0812">Transmembrane</keyword>
<sequence length="144" mass="15889">MATLEMGDGLAQLPSSSVWATGAGGLALLPVTLAERPFFFLLFFFFLGLEEGGTSRNLRGFSPFSSMMALNFSSASLSTSKTFFCCQNSWRAFSSDTSLLIWSAAFLRFLFIWHISQVRSSWRSSSVSASWSEMAKRRLSCSSS</sequence>
<evidence type="ECO:0000256" key="1">
    <source>
        <dbReference type="SAM" id="Phobius"/>
    </source>
</evidence>
<dbReference type="AlphaFoldDB" id="A0A6B0UUM6"/>
<dbReference type="EMBL" id="GIFC01011262">
    <property type="protein sequence ID" value="MXU93345.1"/>
    <property type="molecule type" value="Transcribed_RNA"/>
</dbReference>
<accession>A0A6B0UUM6</accession>
<keyword evidence="1" id="KW-1133">Transmembrane helix</keyword>
<protein>
    <submittedName>
        <fullName evidence="2">Uncharacterized protein</fullName>
    </submittedName>
</protein>
<proteinExistence type="predicted"/>
<name>A0A6B0UUM6_IXORI</name>
<reference evidence="2" key="1">
    <citation type="submission" date="2019-12" db="EMBL/GenBank/DDBJ databases">
        <title>An insight into the sialome of adult female Ixodes ricinus ticks feeding for 6 days.</title>
        <authorList>
            <person name="Perner J."/>
            <person name="Ribeiro J.M.C."/>
        </authorList>
    </citation>
    <scope>NUCLEOTIDE SEQUENCE</scope>
    <source>
        <strain evidence="2">Semi-engorged</strain>
        <tissue evidence="2">Salivary glands</tissue>
    </source>
</reference>
<keyword evidence="1" id="KW-0472">Membrane</keyword>